<organism evidence="5 6">
    <name type="scientific">Pygocentrus nattereri</name>
    <name type="common">Red-bellied piranha</name>
    <dbReference type="NCBI Taxonomy" id="42514"/>
    <lineage>
        <taxon>Eukaryota</taxon>
        <taxon>Metazoa</taxon>
        <taxon>Chordata</taxon>
        <taxon>Craniata</taxon>
        <taxon>Vertebrata</taxon>
        <taxon>Euteleostomi</taxon>
        <taxon>Actinopterygii</taxon>
        <taxon>Neopterygii</taxon>
        <taxon>Teleostei</taxon>
        <taxon>Ostariophysi</taxon>
        <taxon>Characiformes</taxon>
        <taxon>Characoidei</taxon>
        <taxon>Pygocentrus</taxon>
    </lineage>
</organism>
<comment type="subcellular location">
    <subcellularLocation>
        <location evidence="1">Membrane</location>
    </subcellularLocation>
</comment>
<dbReference type="Pfam" id="PF07686">
    <property type="entry name" value="V-set"/>
    <property type="match status" value="1"/>
</dbReference>
<evidence type="ECO:0000313" key="6">
    <source>
        <dbReference type="Proteomes" id="UP001501920"/>
    </source>
</evidence>
<evidence type="ECO:0000256" key="2">
    <source>
        <dbReference type="ARBA" id="ARBA00022692"/>
    </source>
</evidence>
<dbReference type="Gene3D" id="2.60.40.10">
    <property type="entry name" value="Immunoglobulins"/>
    <property type="match status" value="1"/>
</dbReference>
<proteinExistence type="predicted"/>
<evidence type="ECO:0000313" key="5">
    <source>
        <dbReference type="Ensembl" id="ENSPNAP00000012392.2"/>
    </source>
</evidence>
<dbReference type="AlphaFoldDB" id="A0A3B4CK53"/>
<accession>A0A3B4CK53</accession>
<feature type="domain" description="Immunoglobulin" evidence="4">
    <location>
        <begin position="13"/>
        <end position="114"/>
    </location>
</feature>
<dbReference type="InterPro" id="IPR013106">
    <property type="entry name" value="Ig_V-set"/>
</dbReference>
<dbReference type="InterPro" id="IPR050671">
    <property type="entry name" value="CD300_family_receptors"/>
</dbReference>
<protein>
    <recommendedName>
        <fullName evidence="4">Immunoglobulin domain-containing protein</fullName>
    </recommendedName>
</protein>
<dbReference type="SUPFAM" id="SSF48726">
    <property type="entry name" value="Immunoglobulin"/>
    <property type="match status" value="1"/>
</dbReference>
<dbReference type="InterPro" id="IPR013783">
    <property type="entry name" value="Ig-like_fold"/>
</dbReference>
<dbReference type="GeneTree" id="ENSGT00950000182977"/>
<reference evidence="5" key="3">
    <citation type="submission" date="2025-09" db="UniProtKB">
        <authorList>
            <consortium name="Ensembl"/>
        </authorList>
    </citation>
    <scope>IDENTIFICATION</scope>
</reference>
<dbReference type="OMA" id="YSTHFLY"/>
<dbReference type="GO" id="GO:0005886">
    <property type="term" value="C:plasma membrane"/>
    <property type="evidence" value="ECO:0007669"/>
    <property type="project" value="TreeGrafter"/>
</dbReference>
<dbReference type="PANTHER" id="PTHR11860:SF118">
    <property type="entry name" value="CMRF35-LIKE MOLECULE 3-RELATED"/>
    <property type="match status" value="1"/>
</dbReference>
<dbReference type="CDD" id="cd05716">
    <property type="entry name" value="IgV_pIgR_like"/>
    <property type="match status" value="1"/>
</dbReference>
<reference evidence="5" key="2">
    <citation type="submission" date="2025-08" db="UniProtKB">
        <authorList>
            <consortium name="Ensembl"/>
        </authorList>
    </citation>
    <scope>IDENTIFICATION</scope>
</reference>
<dbReference type="InterPro" id="IPR036179">
    <property type="entry name" value="Ig-like_dom_sf"/>
</dbReference>
<keyword evidence="3" id="KW-0472">Membrane</keyword>
<dbReference type="InterPro" id="IPR003599">
    <property type="entry name" value="Ig_sub"/>
</dbReference>
<keyword evidence="2" id="KW-0812">Transmembrane</keyword>
<dbReference type="Proteomes" id="UP001501920">
    <property type="component" value="Chromosome 12"/>
</dbReference>
<dbReference type="PANTHER" id="PTHR11860">
    <property type="entry name" value="POLYMERIC-IMMUNOGLOBULIN RECEPTOR"/>
    <property type="match status" value="1"/>
</dbReference>
<evidence type="ECO:0000256" key="3">
    <source>
        <dbReference type="ARBA" id="ARBA00023136"/>
    </source>
</evidence>
<dbReference type="SMART" id="SM00409">
    <property type="entry name" value="IG"/>
    <property type="match status" value="1"/>
</dbReference>
<dbReference type="GO" id="GO:0004888">
    <property type="term" value="F:transmembrane signaling receptor activity"/>
    <property type="evidence" value="ECO:0007669"/>
    <property type="project" value="TreeGrafter"/>
</dbReference>
<keyword evidence="6" id="KW-1185">Reference proteome</keyword>
<reference evidence="5 6" key="1">
    <citation type="submission" date="2020-10" db="EMBL/GenBank/DDBJ databases">
        <title>Pygocentrus nattereri (red-bellied piranha) genome, fPygNat1, primary haplotype.</title>
        <authorList>
            <person name="Myers G."/>
            <person name="Meyer A."/>
            <person name="Karagic N."/>
            <person name="Pippel M."/>
            <person name="Winkler S."/>
            <person name="Tracey A."/>
            <person name="Wood J."/>
            <person name="Formenti G."/>
            <person name="Howe K."/>
            <person name="Fedrigo O."/>
            <person name="Jarvis E.D."/>
        </authorList>
    </citation>
    <scope>NUCLEOTIDE SEQUENCE [LARGE SCALE GENOMIC DNA]</scope>
</reference>
<name>A0A3B4CK53_PYGNA</name>
<evidence type="ECO:0000256" key="1">
    <source>
        <dbReference type="ARBA" id="ARBA00004370"/>
    </source>
</evidence>
<sequence>MDVCPLLVGGGESGRVMGYSGGGVLIKCRYETQYTSNPKYFCKGPWSNCADQIKTGLKNAWINSGRFSLFDDTRAAQFWVVITELTVEDSGTYQCAVDVGFQLDVYTAVKLNVKEGEFFPTTLTSLLSQTSLSNIVPPNIKINPRDVFTSLFLFVLFYAVTGSSVHYN</sequence>
<evidence type="ECO:0000259" key="4">
    <source>
        <dbReference type="SMART" id="SM00409"/>
    </source>
</evidence>
<dbReference type="Ensembl" id="ENSPNAT00000019631.2">
    <property type="protein sequence ID" value="ENSPNAP00000012392.2"/>
    <property type="gene ID" value="ENSPNAG00000018141.2"/>
</dbReference>